<name>A0A9W8JXM1_9AGAR</name>
<evidence type="ECO:0000313" key="1">
    <source>
        <dbReference type="EMBL" id="KAJ3494927.1"/>
    </source>
</evidence>
<keyword evidence="2" id="KW-1185">Reference proteome</keyword>
<sequence>MTPTITLVVASHPDHIQINHHVELMQLLPASRVFEYYRISSQPLWVATTPDVPLRFIPGQDARVLLRTAGLDDEECHDLAGHLPTLLSVIPATLSTAAPAATPPGPFAAVVTDMASMFVCQLHDGVLALLDHKGEREIAPEWPLYFPHHEYKKSSFNKMRVTFKLALMHDLLPKYIAAGQTAAGRYHALQKEAQAAHHARYPPGTPPQKVNLLYDKWKEDRASTLPAPPMATTSAPPPTAQAPAVQLVKATTSEVIDLTCDEQEDPDAYEFCAWQMHEFTIGPDEDFHAWTPPELMAVSMIYRVKSLQIATRKIIDLFIVNQPSTMANAWVAKTFYQAGWSGDQPESTAIFVEAGRLHEGRELAQQFMARARIWDVAVTGD</sequence>
<accession>A0A9W8JXM1</accession>
<dbReference type="EMBL" id="JANKHO010002078">
    <property type="protein sequence ID" value="KAJ3494927.1"/>
    <property type="molecule type" value="Genomic_DNA"/>
</dbReference>
<comment type="caution">
    <text evidence="1">The sequence shown here is derived from an EMBL/GenBank/DDBJ whole genome shotgun (WGS) entry which is preliminary data.</text>
</comment>
<gene>
    <name evidence="1" type="ORF">NLJ89_g10710</name>
</gene>
<organism evidence="1 2">
    <name type="scientific">Agrocybe chaxingu</name>
    <dbReference type="NCBI Taxonomy" id="84603"/>
    <lineage>
        <taxon>Eukaryota</taxon>
        <taxon>Fungi</taxon>
        <taxon>Dikarya</taxon>
        <taxon>Basidiomycota</taxon>
        <taxon>Agaricomycotina</taxon>
        <taxon>Agaricomycetes</taxon>
        <taxon>Agaricomycetidae</taxon>
        <taxon>Agaricales</taxon>
        <taxon>Agaricineae</taxon>
        <taxon>Strophariaceae</taxon>
        <taxon>Agrocybe</taxon>
    </lineage>
</organism>
<proteinExistence type="predicted"/>
<reference evidence="1" key="1">
    <citation type="submission" date="2022-07" db="EMBL/GenBank/DDBJ databases">
        <title>Genome Sequence of Agrocybe chaxingu.</title>
        <authorList>
            <person name="Buettner E."/>
        </authorList>
    </citation>
    <scope>NUCLEOTIDE SEQUENCE</scope>
    <source>
        <strain evidence="1">MP-N11</strain>
    </source>
</reference>
<dbReference type="Proteomes" id="UP001148786">
    <property type="component" value="Unassembled WGS sequence"/>
</dbReference>
<evidence type="ECO:0000313" key="2">
    <source>
        <dbReference type="Proteomes" id="UP001148786"/>
    </source>
</evidence>
<protein>
    <submittedName>
        <fullName evidence="1">Uncharacterized protein</fullName>
    </submittedName>
</protein>
<dbReference type="AlphaFoldDB" id="A0A9W8JXM1"/>